<keyword evidence="2" id="KW-1185">Reference proteome</keyword>
<gene>
    <name evidence="1" type="ORF">CBM15_14360</name>
</gene>
<proteinExistence type="predicted"/>
<evidence type="ECO:0008006" key="3">
    <source>
        <dbReference type="Google" id="ProtNLM"/>
    </source>
</evidence>
<reference evidence="1 2" key="1">
    <citation type="journal article" date="2017" name="Int. J. Syst. Evol. Microbiol.">
        <title>Solibacillus kalamii sp. nov., isolated from a high-efficiency particulate arrestance filter system used in the International Space Station.</title>
        <authorList>
            <person name="Checinska Sielaff A."/>
            <person name="Kumar R.M."/>
            <person name="Pal D."/>
            <person name="Mayilraj S."/>
            <person name="Venkateswaran K."/>
        </authorList>
    </citation>
    <scope>NUCLEOTIDE SEQUENCE [LARGE SCALE GENOMIC DNA]</scope>
    <source>
        <strain evidence="1 2">ISSFR-015</strain>
    </source>
</reference>
<comment type="caution">
    <text evidence="1">The sequence shown here is derived from an EMBL/GenBank/DDBJ whole genome shotgun (WGS) entry which is preliminary data.</text>
</comment>
<dbReference type="Proteomes" id="UP000196594">
    <property type="component" value="Unassembled WGS sequence"/>
</dbReference>
<sequence>MEKLVAAFRRFASHEAKNNSPLYEYWCKRIMTNEQLLNLIMHIPETQPKPNLFFGSVQYLSAQKETPLKQIFESPFEVDLEASFQLLIDFCLQHSDELLQLFHTKSVQTNEVQRASYLFPIFSEIAEEAKLPLTLLEIGTSAGLLLNLDGYRYEIEQEPPISFGNENSPLTLFAKNYGTSITSIKNLDILHRIGIDLNIIDLQDSEKHLWLKSLIWPEQIIRKENLEKARAIQRQYSKLLLTGDFRELIPPLFDTHEFKGSQVIIFHTHVANQFPAKLKTELLTMLQQLSHIQSIYHIYNNMDDADLHVDFIAGGVIQTVKSLKDTDGHGKFFSWN</sequence>
<dbReference type="RefSeq" id="WP_087618050.1">
    <property type="nucleotide sequence ID" value="NZ_JAFBEY010000015.1"/>
</dbReference>
<name>A0ABX3ZFM4_9BACL</name>
<protein>
    <recommendedName>
        <fullName evidence="3">DUF2332 domain-containing protein</fullName>
    </recommendedName>
</protein>
<accession>A0ABX3ZFM4</accession>
<organism evidence="1 2">
    <name type="scientific">Solibacillus kalamii</name>
    <dbReference type="NCBI Taxonomy" id="1748298"/>
    <lineage>
        <taxon>Bacteria</taxon>
        <taxon>Bacillati</taxon>
        <taxon>Bacillota</taxon>
        <taxon>Bacilli</taxon>
        <taxon>Bacillales</taxon>
        <taxon>Caryophanaceae</taxon>
        <taxon>Solibacillus</taxon>
    </lineage>
</organism>
<dbReference type="Pfam" id="PF10094">
    <property type="entry name" value="DUF2332"/>
    <property type="match status" value="1"/>
</dbReference>
<dbReference type="EMBL" id="NHNT01000010">
    <property type="protein sequence ID" value="OUZ38262.1"/>
    <property type="molecule type" value="Genomic_DNA"/>
</dbReference>
<evidence type="ECO:0000313" key="2">
    <source>
        <dbReference type="Proteomes" id="UP000196594"/>
    </source>
</evidence>
<evidence type="ECO:0000313" key="1">
    <source>
        <dbReference type="EMBL" id="OUZ38262.1"/>
    </source>
</evidence>
<dbReference type="InterPro" id="IPR011200">
    <property type="entry name" value="UCP012608"/>
</dbReference>